<feature type="domain" description="PknH-like extracellular" evidence="1">
    <location>
        <begin position="44"/>
        <end position="225"/>
    </location>
</feature>
<name>A0A7I7NEM9_9MYCO</name>
<evidence type="ECO:0000313" key="2">
    <source>
        <dbReference type="EMBL" id="BBX94858.1"/>
    </source>
</evidence>
<protein>
    <recommendedName>
        <fullName evidence="1">PknH-like extracellular domain-containing protein</fullName>
    </recommendedName>
</protein>
<dbReference type="Gene3D" id="3.40.1000.70">
    <property type="entry name" value="PknH-like extracellular domain"/>
    <property type="match status" value="1"/>
</dbReference>
<dbReference type="RefSeq" id="WP_163745378.1">
    <property type="nucleotide sequence ID" value="NZ_AP022581.1"/>
</dbReference>
<organism evidence="2 3">
    <name type="scientific">Mycobacterium lacus</name>
    <dbReference type="NCBI Taxonomy" id="169765"/>
    <lineage>
        <taxon>Bacteria</taxon>
        <taxon>Bacillati</taxon>
        <taxon>Actinomycetota</taxon>
        <taxon>Actinomycetes</taxon>
        <taxon>Mycobacteriales</taxon>
        <taxon>Mycobacteriaceae</taxon>
        <taxon>Mycobacterium</taxon>
    </lineage>
</organism>
<dbReference type="InterPro" id="IPR026954">
    <property type="entry name" value="PknH-like_Extracell"/>
</dbReference>
<dbReference type="EMBL" id="AP022581">
    <property type="protein sequence ID" value="BBX94858.1"/>
    <property type="molecule type" value="Genomic_DNA"/>
</dbReference>
<gene>
    <name evidence="2" type="ORF">MLAC_01520</name>
</gene>
<evidence type="ECO:0000313" key="3">
    <source>
        <dbReference type="Proteomes" id="UP000466396"/>
    </source>
</evidence>
<sequence>MIIGGVALAVVVAIALVVVFATQGGGGRKPAAQPTGAANAPAAPPRVESILLGAQEIGTILGDPNIVSSGHGDQLRAQQGTLSNPECLGFFEPLEESVYRPFGPTAMRSEVLHTTGNDSGHRVVEAVASFASAEKARAFVEASAEKWRSCAGQTVSLTSSNKTNEWSVGNVTGAAPKITQVRTLTDGSGRSCQHVLSAVSDVVIDVQACGPDITDGAGRMAEDMGTRATK</sequence>
<dbReference type="Pfam" id="PF14032">
    <property type="entry name" value="PknH_C"/>
    <property type="match status" value="1"/>
</dbReference>
<keyword evidence="3" id="KW-1185">Reference proteome</keyword>
<proteinExistence type="predicted"/>
<dbReference type="Proteomes" id="UP000466396">
    <property type="component" value="Chromosome"/>
</dbReference>
<reference evidence="2 3" key="1">
    <citation type="journal article" date="2019" name="Emerg. Microbes Infect.">
        <title>Comprehensive subspecies identification of 175 nontuberculous mycobacteria species based on 7547 genomic profiles.</title>
        <authorList>
            <person name="Matsumoto Y."/>
            <person name="Kinjo T."/>
            <person name="Motooka D."/>
            <person name="Nabeya D."/>
            <person name="Jung N."/>
            <person name="Uechi K."/>
            <person name="Horii T."/>
            <person name="Iida T."/>
            <person name="Fujita J."/>
            <person name="Nakamura S."/>
        </authorList>
    </citation>
    <scope>NUCLEOTIDE SEQUENCE [LARGE SCALE GENOMIC DNA]</scope>
    <source>
        <strain evidence="2 3">JCM 15657</strain>
    </source>
</reference>
<evidence type="ECO:0000259" key="1">
    <source>
        <dbReference type="Pfam" id="PF14032"/>
    </source>
</evidence>
<accession>A0A7I7NEM9</accession>
<dbReference type="AlphaFoldDB" id="A0A7I7NEM9"/>
<dbReference type="InterPro" id="IPR038232">
    <property type="entry name" value="PknH-like_Extracell_sf"/>
</dbReference>
<dbReference type="KEGG" id="mlj:MLAC_01520"/>